<gene>
    <name evidence="2" type="ORF">GcM3_031012</name>
</gene>
<dbReference type="Gene3D" id="2.120.10.10">
    <property type="match status" value="1"/>
</dbReference>
<dbReference type="Proteomes" id="UP000283383">
    <property type="component" value="Unassembled WGS sequence"/>
</dbReference>
<name>A0A420J4U1_9PEZI</name>
<proteinExistence type="predicted"/>
<dbReference type="SUPFAM" id="SSF50939">
    <property type="entry name" value="Sialidases"/>
    <property type="match status" value="1"/>
</dbReference>
<evidence type="ECO:0000313" key="2">
    <source>
        <dbReference type="EMBL" id="RKF81802.1"/>
    </source>
</evidence>
<accession>A0A420J4U1</accession>
<dbReference type="InterPro" id="IPR036278">
    <property type="entry name" value="Sialidase_sf"/>
</dbReference>
<evidence type="ECO:0000313" key="3">
    <source>
        <dbReference type="Proteomes" id="UP000283383"/>
    </source>
</evidence>
<dbReference type="PANTHER" id="PTHR38792">
    <property type="entry name" value="BNR/ASP-BOX REPEAT DOMAIN PROTEIN (AFU_ORTHOLOGUE AFUA_7G06430)-RELATED"/>
    <property type="match status" value="1"/>
</dbReference>
<comment type="caution">
    <text evidence="2">The sequence shown here is derived from an EMBL/GenBank/DDBJ whole genome shotgun (WGS) entry which is preliminary data.</text>
</comment>
<keyword evidence="3" id="KW-1185">Reference proteome</keyword>
<dbReference type="STRING" id="62708.A0A420J4U1"/>
<evidence type="ECO:0000259" key="1">
    <source>
        <dbReference type="Pfam" id="PF13088"/>
    </source>
</evidence>
<dbReference type="EMBL" id="MCBQ01003156">
    <property type="protein sequence ID" value="RKF81802.1"/>
    <property type="molecule type" value="Genomic_DNA"/>
</dbReference>
<dbReference type="InterPro" id="IPR011040">
    <property type="entry name" value="Sialidase"/>
</dbReference>
<protein>
    <submittedName>
        <fullName evidence="2">/Sialidase superfamily/BNR/Asp-box repeat protein</fullName>
    </submittedName>
</protein>
<dbReference type="Pfam" id="PF13088">
    <property type="entry name" value="BNR_2"/>
    <property type="match status" value="1"/>
</dbReference>
<dbReference type="PANTHER" id="PTHR38792:SF3">
    <property type="entry name" value="BNR_ASP-BOX REPEAT DOMAIN PROTEIN (AFU_ORTHOLOGUE AFUA_7G06430)-RELATED"/>
    <property type="match status" value="1"/>
</dbReference>
<dbReference type="AlphaFoldDB" id="A0A420J4U1"/>
<feature type="domain" description="Sialidase" evidence="1">
    <location>
        <begin position="143"/>
        <end position="341"/>
    </location>
</feature>
<organism evidence="2 3">
    <name type="scientific">Golovinomyces cichoracearum</name>
    <dbReference type="NCBI Taxonomy" id="62708"/>
    <lineage>
        <taxon>Eukaryota</taxon>
        <taxon>Fungi</taxon>
        <taxon>Dikarya</taxon>
        <taxon>Ascomycota</taxon>
        <taxon>Pezizomycotina</taxon>
        <taxon>Leotiomycetes</taxon>
        <taxon>Erysiphales</taxon>
        <taxon>Erysiphaceae</taxon>
        <taxon>Golovinomyces</taxon>
    </lineage>
</organism>
<sequence>MTDDGQHEIMKAVTGSRLEQPVVRESAAVSWRLISAGPPSKEKGPIYNKTKTIKVTPRPDHETTTNHIMLRHHSSHLVEQLILLFTLITSTVSIPARKMMVTQSGADTQFSVTGTNAAYPRANYLANGQILGVYTDFPEDSQVLTLVTSSDNGNSWSLTGTAARKAVKDGMLDNGYVLQIPSGRVLLAFRNHDRDASGRITIFRITICRSDDNGASWNFHSDAVVVNATPENNGVWEPFLRNAHDGSLQLYFSRERSALDQDSVMLSSRDGGSTWNDEKLISGQVESRSRDGMVGITEISRGQLIAVFETNENGGPFFLETVSSWDDGASWGSRKTLYRSPTGKNAGAPQIALVGNTLLVSFMTDEDNNIGNAASWIDVADSKLLISKDGGGTWSKTTVFQEPSFWPGLTVLNSGNGFLYLAGSNGIKSRKFTL</sequence>
<dbReference type="CDD" id="cd15482">
    <property type="entry name" value="Sialidase_non-viral"/>
    <property type="match status" value="1"/>
</dbReference>
<reference evidence="2 3" key="1">
    <citation type="journal article" date="2018" name="BMC Genomics">
        <title>Comparative genome analyses reveal sequence features reflecting distinct modes of host-adaptation between dicot and monocot powdery mildew.</title>
        <authorList>
            <person name="Wu Y."/>
            <person name="Ma X."/>
            <person name="Pan Z."/>
            <person name="Kale S.D."/>
            <person name="Song Y."/>
            <person name="King H."/>
            <person name="Zhang Q."/>
            <person name="Presley C."/>
            <person name="Deng X."/>
            <person name="Wei C.I."/>
            <person name="Xiao S."/>
        </authorList>
    </citation>
    <scope>NUCLEOTIDE SEQUENCE [LARGE SCALE GENOMIC DNA]</scope>
    <source>
        <strain evidence="2">UMSG3</strain>
    </source>
</reference>